<dbReference type="Gene3D" id="3.40.50.300">
    <property type="entry name" value="P-loop containing nucleotide triphosphate hydrolases"/>
    <property type="match status" value="1"/>
</dbReference>
<dbReference type="EMBL" id="AP027272">
    <property type="protein sequence ID" value="BDX05400.1"/>
    <property type="molecule type" value="Genomic_DNA"/>
</dbReference>
<dbReference type="AlphaFoldDB" id="A0AA48I3U1"/>
<gene>
    <name evidence="1" type="ORF">MACH26_09210</name>
</gene>
<evidence type="ECO:0008006" key="3">
    <source>
        <dbReference type="Google" id="ProtNLM"/>
    </source>
</evidence>
<proteinExistence type="predicted"/>
<evidence type="ECO:0000313" key="2">
    <source>
        <dbReference type="Proteomes" id="UP001333710"/>
    </source>
</evidence>
<keyword evidence="2" id="KW-1185">Reference proteome</keyword>
<dbReference type="SUPFAM" id="SSF52540">
    <property type="entry name" value="P-loop containing nucleoside triphosphate hydrolases"/>
    <property type="match status" value="1"/>
</dbReference>
<organism evidence="1 2">
    <name type="scientific">Planctobacterium marinum</name>
    <dbReference type="NCBI Taxonomy" id="1631968"/>
    <lineage>
        <taxon>Bacteria</taxon>
        <taxon>Pseudomonadati</taxon>
        <taxon>Pseudomonadota</taxon>
        <taxon>Gammaproteobacteria</taxon>
        <taxon>Alteromonadales</taxon>
        <taxon>Alteromonadaceae</taxon>
        <taxon>Planctobacterium</taxon>
    </lineage>
</organism>
<reference evidence="1" key="1">
    <citation type="submission" date="2023-01" db="EMBL/GenBank/DDBJ databases">
        <title>Complete genome sequence of Planctobacterium marinum strain Dej080120_11.</title>
        <authorList>
            <person name="Ueki S."/>
            <person name="Maruyama F."/>
        </authorList>
    </citation>
    <scope>NUCLEOTIDE SEQUENCE</scope>
    <source>
        <strain evidence="1">Dej080120_11</strain>
    </source>
</reference>
<dbReference type="KEGG" id="pmaw:MACH26_09210"/>
<dbReference type="RefSeq" id="WP_338291370.1">
    <property type="nucleotide sequence ID" value="NZ_AP027272.1"/>
</dbReference>
<protein>
    <recommendedName>
        <fullName evidence="3">Stf0 sulfotransferase</fullName>
    </recommendedName>
</protein>
<accession>A0AA48I3U1</accession>
<sequence length="246" mass="27429">MSDLIPTTHRFVILAAPRSGSNLLCTMLNSHPDVLCHHEVFNPDGIFVAVPLRDSDFSLGTLAQRDADPTGFLATLWAQNQTCSHVGFKMTHKQHLGAFKHICADPGIHKIVLSRRNQVAVYVSRLIAEQTGIWEDYGNQEVAGAKAVKVNPGSLLEAIRFNQNYYAELEKTLVGDVTHIAYEDLFNSKEQARLQTALGLRPLPLEARSRKQNPYPLAQLIENFDSLKLELSRNLNSRSLVSELTT</sequence>
<dbReference type="InterPro" id="IPR027417">
    <property type="entry name" value="P-loop_NTPase"/>
</dbReference>
<dbReference type="Proteomes" id="UP001333710">
    <property type="component" value="Chromosome"/>
</dbReference>
<name>A0AA48I3U1_9ALTE</name>
<evidence type="ECO:0000313" key="1">
    <source>
        <dbReference type="EMBL" id="BDX05400.1"/>
    </source>
</evidence>